<accession>A0A5C5X589</accession>
<keyword evidence="2" id="KW-1185">Reference proteome</keyword>
<protein>
    <submittedName>
        <fullName evidence="1">Uncharacterized protein</fullName>
    </submittedName>
</protein>
<gene>
    <name evidence="1" type="ORF">KOR42_11450</name>
</gene>
<organism evidence="1 2">
    <name type="scientific">Thalassoglobus neptunius</name>
    <dbReference type="NCBI Taxonomy" id="1938619"/>
    <lineage>
        <taxon>Bacteria</taxon>
        <taxon>Pseudomonadati</taxon>
        <taxon>Planctomycetota</taxon>
        <taxon>Planctomycetia</taxon>
        <taxon>Planctomycetales</taxon>
        <taxon>Planctomycetaceae</taxon>
        <taxon>Thalassoglobus</taxon>
    </lineage>
</organism>
<evidence type="ECO:0000313" key="1">
    <source>
        <dbReference type="EMBL" id="TWT57779.1"/>
    </source>
</evidence>
<proteinExistence type="predicted"/>
<comment type="caution">
    <text evidence="1">The sequence shown here is derived from an EMBL/GenBank/DDBJ whole genome shotgun (WGS) entry which is preliminary data.</text>
</comment>
<name>A0A5C5X589_9PLAN</name>
<dbReference type="Proteomes" id="UP000317243">
    <property type="component" value="Unassembled WGS sequence"/>
</dbReference>
<dbReference type="EMBL" id="SIHI01000001">
    <property type="protein sequence ID" value="TWT57779.1"/>
    <property type="molecule type" value="Genomic_DNA"/>
</dbReference>
<reference evidence="1 2" key="1">
    <citation type="submission" date="2019-02" db="EMBL/GenBank/DDBJ databases">
        <title>Deep-cultivation of Planctomycetes and their phenomic and genomic characterization uncovers novel biology.</title>
        <authorList>
            <person name="Wiegand S."/>
            <person name="Jogler M."/>
            <person name="Boedeker C."/>
            <person name="Pinto D."/>
            <person name="Vollmers J."/>
            <person name="Rivas-Marin E."/>
            <person name="Kohn T."/>
            <person name="Peeters S.H."/>
            <person name="Heuer A."/>
            <person name="Rast P."/>
            <person name="Oberbeckmann S."/>
            <person name="Bunk B."/>
            <person name="Jeske O."/>
            <person name="Meyerdierks A."/>
            <person name="Storesund J.E."/>
            <person name="Kallscheuer N."/>
            <person name="Luecker S."/>
            <person name="Lage O.M."/>
            <person name="Pohl T."/>
            <person name="Merkel B.J."/>
            <person name="Hornburger P."/>
            <person name="Mueller R.-W."/>
            <person name="Bruemmer F."/>
            <person name="Labrenz M."/>
            <person name="Spormann A.M."/>
            <person name="Op Den Camp H."/>
            <person name="Overmann J."/>
            <person name="Amann R."/>
            <person name="Jetten M.S.M."/>
            <person name="Mascher T."/>
            <person name="Medema M.H."/>
            <person name="Devos D.P."/>
            <person name="Kaster A.-K."/>
            <person name="Ovreas L."/>
            <person name="Rohde M."/>
            <person name="Galperin M.Y."/>
            <person name="Jogler C."/>
        </authorList>
    </citation>
    <scope>NUCLEOTIDE SEQUENCE [LARGE SCALE GENOMIC DNA]</scope>
    <source>
        <strain evidence="1 2">KOR42</strain>
    </source>
</reference>
<sequence>MSPESQSELSKISENLSRLTSAVELLVESHLPKPRPIDLLGDMSKEEIAIILVARGWSGTKKELAENLGVGYSTLRSWPSFSRVWNTIKSGERLGEIVRKQNGKGQKIHDL</sequence>
<dbReference type="AlphaFoldDB" id="A0A5C5X589"/>
<evidence type="ECO:0000313" key="2">
    <source>
        <dbReference type="Proteomes" id="UP000317243"/>
    </source>
</evidence>